<keyword evidence="1" id="KW-1133">Transmembrane helix</keyword>
<dbReference type="KEGG" id="crq:GCK72_016102"/>
<evidence type="ECO:0000256" key="1">
    <source>
        <dbReference type="SAM" id="Phobius"/>
    </source>
</evidence>
<dbReference type="HOGENOM" id="CLU_1262578_0_0_1"/>
<feature type="transmembrane region" description="Helical" evidence="1">
    <location>
        <begin position="80"/>
        <end position="99"/>
    </location>
</feature>
<dbReference type="GeneID" id="9805853"/>
<dbReference type="AlphaFoldDB" id="E3N9V5"/>
<dbReference type="OrthoDB" id="5906134at2759"/>
<sequence>MQYLAPFFYFFSNVAVLAPNTYTPSPPKTAVGWEFGRTFSYYQLVFLAIMVSMGITRCLMTIEKEDTPERRVRPKRHMTFCLVFGIGCAVVQLAMLFWFEPPSQIRYTISTLLEFLQVLVFTWFGMEYCMTCSVEYNWLIIPTIITCSLTYYGFKWIGRVEYYSLYLIWNMCIFSGLLELWLMWRNGVVNSFIYDISMDNVRNSDEDDDERCINCSKFDF</sequence>
<name>E3N9V5_CAERE</name>
<proteinExistence type="predicted"/>
<keyword evidence="1" id="KW-0812">Transmembrane</keyword>
<keyword evidence="3" id="KW-1185">Reference proteome</keyword>
<dbReference type="EMBL" id="DS268568">
    <property type="protein sequence ID" value="EFO90481.1"/>
    <property type="molecule type" value="Genomic_DNA"/>
</dbReference>
<keyword evidence="1" id="KW-0472">Membrane</keyword>
<dbReference type="CTD" id="9805853"/>
<organism evidence="3">
    <name type="scientific">Caenorhabditis remanei</name>
    <name type="common">Caenorhabditis vulgaris</name>
    <dbReference type="NCBI Taxonomy" id="31234"/>
    <lineage>
        <taxon>Eukaryota</taxon>
        <taxon>Metazoa</taxon>
        <taxon>Ecdysozoa</taxon>
        <taxon>Nematoda</taxon>
        <taxon>Chromadorea</taxon>
        <taxon>Rhabditida</taxon>
        <taxon>Rhabditina</taxon>
        <taxon>Rhabditomorpha</taxon>
        <taxon>Rhabditoidea</taxon>
        <taxon>Rhabditidae</taxon>
        <taxon>Peloderinae</taxon>
        <taxon>Caenorhabditis</taxon>
    </lineage>
</organism>
<evidence type="ECO:0000313" key="2">
    <source>
        <dbReference type="EMBL" id="EFO90481.1"/>
    </source>
</evidence>
<protein>
    <submittedName>
        <fullName evidence="2">Uncharacterized protein</fullName>
    </submittedName>
</protein>
<feature type="transmembrane region" description="Helical" evidence="1">
    <location>
        <begin position="41"/>
        <end position="60"/>
    </location>
</feature>
<gene>
    <name evidence="2" type="ORF">CRE_02600</name>
</gene>
<evidence type="ECO:0000313" key="3">
    <source>
        <dbReference type="Proteomes" id="UP000008281"/>
    </source>
</evidence>
<reference evidence="2" key="1">
    <citation type="submission" date="2007-07" db="EMBL/GenBank/DDBJ databases">
        <title>PCAP assembly of the Caenorhabditis remanei genome.</title>
        <authorList>
            <consortium name="The Caenorhabditis remanei Sequencing Consortium"/>
            <person name="Wilson R.K."/>
        </authorList>
    </citation>
    <scope>NUCLEOTIDE SEQUENCE [LARGE SCALE GENOMIC DNA]</scope>
    <source>
        <strain evidence="2">PB4641</strain>
    </source>
</reference>
<accession>E3N9V5</accession>
<dbReference type="Proteomes" id="UP000008281">
    <property type="component" value="Unassembled WGS sequence"/>
</dbReference>
<dbReference type="RefSeq" id="XP_003094834.2">
    <property type="nucleotide sequence ID" value="XM_003094786.2"/>
</dbReference>
<feature type="transmembrane region" description="Helical" evidence="1">
    <location>
        <begin position="166"/>
        <end position="184"/>
    </location>
</feature>
<dbReference type="InParanoid" id="E3N9V5"/>